<reference evidence="3 4" key="1">
    <citation type="submission" date="2019-03" db="EMBL/GenBank/DDBJ databases">
        <title>Genomic Encyclopedia of Type Strains, Phase IV (KMG-IV): sequencing the most valuable type-strain genomes for metagenomic binning, comparative biology and taxonomic classification.</title>
        <authorList>
            <person name="Goeker M."/>
        </authorList>
    </citation>
    <scope>NUCLEOTIDE SEQUENCE [LARGE SCALE GENOMIC DNA]</scope>
    <source>
        <strain evidence="3 4">DSM 103923</strain>
    </source>
</reference>
<keyword evidence="4" id="KW-1185">Reference proteome</keyword>
<comment type="caution">
    <text evidence="3">The sequence shown here is derived from an EMBL/GenBank/DDBJ whole genome shotgun (WGS) entry which is preliminary data.</text>
</comment>
<evidence type="ECO:0000313" key="3">
    <source>
        <dbReference type="EMBL" id="TCS71716.1"/>
    </source>
</evidence>
<evidence type="ECO:0000256" key="1">
    <source>
        <dbReference type="SAM" id="Phobius"/>
    </source>
</evidence>
<dbReference type="OrthoDB" id="9808192at2"/>
<organism evidence="3 4">
    <name type="scientific">Sulfuritortus calidifontis</name>
    <dbReference type="NCBI Taxonomy" id="1914471"/>
    <lineage>
        <taxon>Bacteria</taxon>
        <taxon>Pseudomonadati</taxon>
        <taxon>Pseudomonadota</taxon>
        <taxon>Betaproteobacteria</taxon>
        <taxon>Nitrosomonadales</taxon>
        <taxon>Thiobacillaceae</taxon>
        <taxon>Sulfuritortus</taxon>
    </lineage>
</organism>
<dbReference type="InterPro" id="IPR007038">
    <property type="entry name" value="HupE_UreJ"/>
</dbReference>
<protein>
    <submittedName>
        <fullName evidence="3">Urease accessory protein</fullName>
    </submittedName>
</protein>
<dbReference type="AlphaFoldDB" id="A0A4R3JV00"/>
<feature type="transmembrane region" description="Helical" evidence="1">
    <location>
        <begin position="93"/>
        <end position="126"/>
    </location>
</feature>
<gene>
    <name evidence="3" type="ORF">EDC61_10859</name>
</gene>
<dbReference type="PIRSF" id="PIRSF016919">
    <property type="entry name" value="HupE_UreJ"/>
    <property type="match status" value="1"/>
</dbReference>
<feature type="chain" id="PRO_5020485153" evidence="2">
    <location>
        <begin position="22"/>
        <end position="190"/>
    </location>
</feature>
<dbReference type="Proteomes" id="UP000295135">
    <property type="component" value="Unassembled WGS sequence"/>
</dbReference>
<feature type="signal peptide" evidence="2">
    <location>
        <begin position="1"/>
        <end position="21"/>
    </location>
</feature>
<keyword evidence="1" id="KW-0472">Membrane</keyword>
<evidence type="ECO:0000313" key="4">
    <source>
        <dbReference type="Proteomes" id="UP000295135"/>
    </source>
</evidence>
<name>A0A4R3JV00_9PROT</name>
<dbReference type="RefSeq" id="WP_126460275.1">
    <property type="nucleotide sequence ID" value="NZ_AP018721.1"/>
</dbReference>
<feature type="transmembrane region" description="Helical" evidence="1">
    <location>
        <begin position="39"/>
        <end position="56"/>
    </location>
</feature>
<feature type="transmembrane region" description="Helical" evidence="1">
    <location>
        <begin position="172"/>
        <end position="189"/>
    </location>
</feature>
<accession>A0A4R3JV00</accession>
<feature type="transmembrane region" description="Helical" evidence="1">
    <location>
        <begin position="147"/>
        <end position="166"/>
    </location>
</feature>
<keyword evidence="1" id="KW-0812">Transmembrane</keyword>
<sequence>MKPARTALILAAALLPGLAWAHAEPGGHFSLFTGFAHPFLGADHLLAMLMVGLWAAQQQGWQRALPPLVFVGFMAVGSMLAYAGLSLPATESGIALSVLALGLFAAFAVRLPVAVSLAVIAGFAVFHGHAHGAELPLASSAGYLPGYLAATALLHGIGYVFASRVVPAQGRIARAAGGATAVTGLAWLLG</sequence>
<keyword evidence="2" id="KW-0732">Signal</keyword>
<dbReference type="EMBL" id="SLZY01000008">
    <property type="protein sequence ID" value="TCS71716.1"/>
    <property type="molecule type" value="Genomic_DNA"/>
</dbReference>
<keyword evidence="1" id="KW-1133">Transmembrane helix</keyword>
<dbReference type="Pfam" id="PF04955">
    <property type="entry name" value="HupE_UreJ"/>
    <property type="match status" value="1"/>
</dbReference>
<feature type="transmembrane region" description="Helical" evidence="1">
    <location>
        <begin position="68"/>
        <end position="87"/>
    </location>
</feature>
<proteinExistence type="predicted"/>
<evidence type="ECO:0000256" key="2">
    <source>
        <dbReference type="SAM" id="SignalP"/>
    </source>
</evidence>